<evidence type="ECO:0000256" key="6">
    <source>
        <dbReference type="ARBA" id="ARBA00023239"/>
    </source>
</evidence>
<evidence type="ECO:0000256" key="4">
    <source>
        <dbReference type="ARBA" id="ARBA00014727"/>
    </source>
</evidence>
<evidence type="ECO:0000256" key="2">
    <source>
        <dbReference type="ARBA" id="ARBA00008611"/>
    </source>
</evidence>
<dbReference type="HAMAP" id="MF_01404">
    <property type="entry name" value="PvlArgDC"/>
    <property type="match status" value="1"/>
</dbReference>
<keyword evidence="10" id="KW-1185">Reference proteome</keyword>
<dbReference type="InterPro" id="IPR016105">
    <property type="entry name" value="Pyr-dep_his/arg-deCO2ase_sand"/>
</dbReference>
<evidence type="ECO:0000256" key="5">
    <source>
        <dbReference type="ARBA" id="ARBA00022793"/>
    </source>
</evidence>
<dbReference type="EC" id="4.1.1.19" evidence="3"/>
<dbReference type="PANTHER" id="PTHR40438">
    <property type="entry name" value="PYRUVOYL-DEPENDENT ARGININE DECARBOXYLASE"/>
    <property type="match status" value="1"/>
</dbReference>
<dbReference type="PANTHER" id="PTHR40438:SF1">
    <property type="entry name" value="PYRUVOYL-DEPENDENT ARGININE DECARBOXYLASE"/>
    <property type="match status" value="1"/>
</dbReference>
<dbReference type="GO" id="GO:0008792">
    <property type="term" value="F:arginine decarboxylase activity"/>
    <property type="evidence" value="ECO:0007669"/>
    <property type="project" value="UniProtKB-EC"/>
</dbReference>
<dbReference type="EMBL" id="JAFIDN010000008">
    <property type="protein sequence ID" value="MBP3193173.1"/>
    <property type="molecule type" value="Genomic_DNA"/>
</dbReference>
<evidence type="ECO:0000313" key="10">
    <source>
        <dbReference type="Proteomes" id="UP000673975"/>
    </source>
</evidence>
<dbReference type="GO" id="GO:0006527">
    <property type="term" value="P:L-arginine catabolic process"/>
    <property type="evidence" value="ECO:0007669"/>
    <property type="project" value="InterPro"/>
</dbReference>
<keyword evidence="5" id="KW-0210">Decarboxylase</keyword>
<dbReference type="Gene3D" id="3.30.60.30">
    <property type="match status" value="1"/>
</dbReference>
<dbReference type="AlphaFoldDB" id="A0A8J7RNA2"/>
<accession>A0A8J7RNA2</accession>
<dbReference type="Proteomes" id="UP000673975">
    <property type="component" value="Unassembled WGS sequence"/>
</dbReference>
<dbReference type="SFLD" id="SFLDF00471">
    <property type="entry name" value="Pyruvoyl-dependent_arginine_de"/>
    <property type="match status" value="1"/>
</dbReference>
<protein>
    <recommendedName>
        <fullName evidence="4">Pyruvoyl-dependent arginine decarboxylase AaxB</fullName>
        <ecNumber evidence="3">4.1.1.19</ecNumber>
    </recommendedName>
</protein>
<comment type="caution">
    <text evidence="9">The sequence shown here is derived from an EMBL/GenBank/DDBJ whole genome shotgun (WGS) entry which is preliminary data.</text>
</comment>
<name>A0A8J7RNA2_9BACT</name>
<dbReference type="SUPFAM" id="SSF56271">
    <property type="entry name" value="Pyruvoyl-dependent histidine and arginine decarboxylases"/>
    <property type="match status" value="1"/>
</dbReference>
<evidence type="ECO:0000313" key="9">
    <source>
        <dbReference type="EMBL" id="MBP3193173.1"/>
    </source>
</evidence>
<evidence type="ECO:0000256" key="8">
    <source>
        <dbReference type="ARBA" id="ARBA00049309"/>
    </source>
</evidence>
<dbReference type="SFLD" id="SFLDG01170">
    <property type="entry name" value="Pyruvoyl-dependent_arginine_de"/>
    <property type="match status" value="1"/>
</dbReference>
<evidence type="ECO:0000256" key="3">
    <source>
        <dbReference type="ARBA" id="ARBA00012426"/>
    </source>
</evidence>
<dbReference type="SFLD" id="SFLDS00055">
    <property type="entry name" value="Pyruvoyl-Dependent_Histidine/A"/>
    <property type="match status" value="1"/>
</dbReference>
<evidence type="ECO:0000256" key="7">
    <source>
        <dbReference type="ARBA" id="ARBA00023317"/>
    </source>
</evidence>
<comment type="catalytic activity">
    <reaction evidence="8">
        <text>L-arginine + H(+) = agmatine + CO2</text>
        <dbReference type="Rhea" id="RHEA:17641"/>
        <dbReference type="ChEBI" id="CHEBI:15378"/>
        <dbReference type="ChEBI" id="CHEBI:16526"/>
        <dbReference type="ChEBI" id="CHEBI:32682"/>
        <dbReference type="ChEBI" id="CHEBI:58145"/>
        <dbReference type="EC" id="4.1.1.19"/>
    </reaction>
</comment>
<dbReference type="Pfam" id="PF01862">
    <property type="entry name" value="PvlArgDC"/>
    <property type="match status" value="1"/>
</dbReference>
<dbReference type="InterPro" id="IPR016104">
    <property type="entry name" value="Pyr-dep_his/arg-deCO2ase"/>
</dbReference>
<dbReference type="NCBIfam" id="TIGR00286">
    <property type="entry name" value="pyruvoyl-dependent arginine decarboxylase"/>
    <property type="match status" value="1"/>
</dbReference>
<gene>
    <name evidence="9" type="ORF">NATSA_10900</name>
</gene>
<organism evidence="9 10">
    <name type="scientific">Natronogracilivirga saccharolytica</name>
    <dbReference type="NCBI Taxonomy" id="2812953"/>
    <lineage>
        <taxon>Bacteria</taxon>
        <taxon>Pseudomonadati</taxon>
        <taxon>Balneolota</taxon>
        <taxon>Balneolia</taxon>
        <taxon>Balneolales</taxon>
        <taxon>Cyclonatronaceae</taxon>
        <taxon>Natronogracilivirga</taxon>
    </lineage>
</organism>
<reference evidence="9" key="1">
    <citation type="submission" date="2021-02" db="EMBL/GenBank/DDBJ databases">
        <title>Natronogracilivirga saccharolytica gen. nov. sp. nov. a new anaerobic, haloalkiliphilic carbohydrate-fermenting bacterium from soda lake and proposing of Cyclonatronumiaceae fam. nov. in the phylum Balneolaeota.</title>
        <authorList>
            <person name="Zhilina T.N."/>
            <person name="Sorokin D.Y."/>
            <person name="Zavarzina D.G."/>
            <person name="Toshchakov S.V."/>
            <person name="Kublanov I.V."/>
        </authorList>
    </citation>
    <scope>NUCLEOTIDE SEQUENCE</scope>
    <source>
        <strain evidence="9">Z-1702</strain>
    </source>
</reference>
<keyword evidence="6 9" id="KW-0456">Lyase</keyword>
<evidence type="ECO:0000256" key="1">
    <source>
        <dbReference type="ARBA" id="ARBA00001928"/>
    </source>
</evidence>
<dbReference type="InterPro" id="IPR002724">
    <property type="entry name" value="Pyruvoyl-dep_arg_deCO2ase"/>
</dbReference>
<keyword evidence="7" id="KW-0670">Pyruvate</keyword>
<proteinExistence type="inferred from homology"/>
<comment type="similarity">
    <text evidence="2">Belongs to the pyruvoyl-dependent arginine decarboxylase family.</text>
</comment>
<sequence length="157" mass="16907">MNMVPTPNTFCLVKGAGEARTRLNAFDKALLAAGIGDTNIVRMSSIVPPSARRVDTVDLPKGGLIPTAYAHIDSETSGEIISAAVAVALPEDPSLPGVIMEHEDTQPLSVVENKVRQMAEDAFTYRNRTLKDLFSIGIEYQVNKCGAVFAGAVLWYE</sequence>
<comment type="cofactor">
    <cofactor evidence="1">
        <name>pyruvate</name>
        <dbReference type="ChEBI" id="CHEBI:15361"/>
    </cofactor>
</comment>
<dbReference type="Gene3D" id="3.50.20.10">
    <property type="entry name" value="Pyruvoyl-Dependent Histidine Decarboxylase, subunit B"/>
    <property type="match status" value="1"/>
</dbReference>